<feature type="binding site" evidence="9">
    <location>
        <position position="172"/>
    </location>
    <ligand>
        <name>cob(II)alamin</name>
        <dbReference type="ChEBI" id="CHEBI:16304"/>
    </ligand>
</feature>
<feature type="binding site" evidence="9">
    <location>
        <position position="197"/>
    </location>
    <ligand>
        <name>[4Fe-4S] cluster</name>
        <dbReference type="ChEBI" id="CHEBI:49883"/>
        <label>1</label>
    </ligand>
</feature>
<feature type="domain" description="4Fe-4S ferredoxin-type" evidence="10">
    <location>
        <begin position="182"/>
        <end position="211"/>
    </location>
</feature>
<dbReference type="EC" id="1.17.99.6" evidence="9"/>
<evidence type="ECO:0000256" key="5">
    <source>
        <dbReference type="ARBA" id="ARBA00022785"/>
    </source>
</evidence>
<dbReference type="HAMAP" id="MF_00916">
    <property type="entry name" value="QueG"/>
    <property type="match status" value="1"/>
</dbReference>
<dbReference type="NCBIfam" id="TIGR00276">
    <property type="entry name" value="tRNA epoxyqueuosine(34) reductase QueG"/>
    <property type="match status" value="1"/>
</dbReference>
<dbReference type="InterPro" id="IPR016024">
    <property type="entry name" value="ARM-type_fold"/>
</dbReference>
<keyword evidence="2 9" id="KW-0963">Cytoplasm</keyword>
<dbReference type="InterPro" id="IPR011989">
    <property type="entry name" value="ARM-like"/>
</dbReference>
<dbReference type="Gene3D" id="3.30.70.20">
    <property type="match status" value="1"/>
</dbReference>
<dbReference type="PROSITE" id="PS51379">
    <property type="entry name" value="4FE4S_FER_2"/>
    <property type="match status" value="1"/>
</dbReference>
<evidence type="ECO:0000259" key="10">
    <source>
        <dbReference type="PROSITE" id="PS51379"/>
    </source>
</evidence>
<keyword evidence="5 9" id="KW-0671">Queuosine biosynthesis</keyword>
<feature type="binding site" evidence="9">
    <location>
        <position position="194"/>
    </location>
    <ligand>
        <name>[4Fe-4S] cluster</name>
        <dbReference type="ChEBI" id="CHEBI:49883"/>
        <label>1</label>
    </ligand>
</feature>
<evidence type="ECO:0000256" key="2">
    <source>
        <dbReference type="ARBA" id="ARBA00022490"/>
    </source>
</evidence>
<dbReference type="GO" id="GO:0046872">
    <property type="term" value="F:metal ion binding"/>
    <property type="evidence" value="ECO:0007669"/>
    <property type="project" value="UniProtKB-KW"/>
</dbReference>
<dbReference type="FunCoup" id="M1YXY4">
    <property type="interactions" value="159"/>
</dbReference>
<keyword evidence="8 9" id="KW-0411">Iron-sulfur</keyword>
<comment type="pathway">
    <text evidence="9">tRNA modification; tRNA-queuosine biosynthesis.</text>
</comment>
<dbReference type="GO" id="GO:0051539">
    <property type="term" value="F:4 iron, 4 sulfur cluster binding"/>
    <property type="evidence" value="ECO:0007669"/>
    <property type="project" value="UniProtKB-KW"/>
</dbReference>
<feature type="binding site" evidence="9">
    <location>
        <begin position="244"/>
        <end position="245"/>
    </location>
    <ligand>
        <name>cob(II)alamin</name>
        <dbReference type="ChEBI" id="CHEBI:16304"/>
    </ligand>
</feature>
<gene>
    <name evidence="9 11" type="primary">queG</name>
    <name evidence="11" type="ORF">NITGR_280068</name>
</gene>
<keyword evidence="9" id="KW-0846">Cobalamin</keyword>
<evidence type="ECO:0000256" key="7">
    <source>
        <dbReference type="ARBA" id="ARBA00023004"/>
    </source>
</evidence>
<evidence type="ECO:0000256" key="9">
    <source>
        <dbReference type="HAMAP-Rule" id="MF_00916"/>
    </source>
</evidence>
<comment type="similarity">
    <text evidence="9">Belongs to the QueG family.</text>
</comment>
<name>M1YXY4_NITG3</name>
<evidence type="ECO:0000313" key="11">
    <source>
        <dbReference type="EMBL" id="CCQ90352.1"/>
    </source>
</evidence>
<feature type="binding site" evidence="9">
    <location>
        <position position="161"/>
    </location>
    <ligand>
        <name>cob(II)alamin</name>
        <dbReference type="ChEBI" id="CHEBI:16304"/>
    </ligand>
</feature>
<feature type="binding site" evidence="9">
    <location>
        <position position="61"/>
    </location>
    <ligand>
        <name>cob(II)alamin</name>
        <dbReference type="ChEBI" id="CHEBI:16304"/>
    </ligand>
</feature>
<comment type="cofactor">
    <cofactor evidence="9">
        <name>[4Fe-4S] cluster</name>
        <dbReference type="ChEBI" id="CHEBI:49883"/>
    </cofactor>
    <text evidence="9">Binds 2 [4Fe-4S] clusters per monomer.</text>
</comment>
<comment type="function">
    <text evidence="9">Catalyzes the conversion of epoxyqueuosine (oQ) to queuosine (Q), which is a hypermodified base found in the wobble positions of tRNA(Asp), tRNA(Asn), tRNA(His) and tRNA(Tyr).</text>
</comment>
<dbReference type="AlphaFoldDB" id="M1YXY4"/>
<dbReference type="InParanoid" id="M1YXY4"/>
<dbReference type="InterPro" id="IPR004453">
    <property type="entry name" value="QueG"/>
</dbReference>
<feature type="binding site" evidence="9">
    <location>
        <position position="217"/>
    </location>
    <ligand>
        <name>[4Fe-4S] cluster</name>
        <dbReference type="ChEBI" id="CHEBI:49883"/>
        <label>2</label>
    </ligand>
</feature>
<dbReference type="Pfam" id="PF08331">
    <property type="entry name" value="QueG_DUF1730"/>
    <property type="match status" value="1"/>
</dbReference>
<feature type="binding site" evidence="9">
    <location>
        <position position="226"/>
    </location>
    <ligand>
        <name>tRNA</name>
        <dbReference type="ChEBI" id="CHEBI:17843"/>
    </ligand>
</feature>
<dbReference type="Gene3D" id="1.25.10.10">
    <property type="entry name" value="Leucine-rich Repeat Variant"/>
    <property type="match status" value="1"/>
</dbReference>
<evidence type="ECO:0000256" key="6">
    <source>
        <dbReference type="ARBA" id="ARBA00023002"/>
    </source>
</evidence>
<keyword evidence="1 9" id="KW-0004">4Fe-4S</keyword>
<keyword evidence="7 9" id="KW-0408">Iron</keyword>
<dbReference type="PANTHER" id="PTHR30002">
    <property type="entry name" value="EPOXYQUEUOSINE REDUCTASE"/>
    <property type="match status" value="1"/>
</dbReference>
<accession>M1YXY4</accession>
<protein>
    <recommendedName>
        <fullName evidence="9">Epoxyqueuosine reductase</fullName>
        <ecNumber evidence="9">1.17.99.6</ecNumber>
    </recommendedName>
    <alternativeName>
        <fullName evidence="9">Queuosine biosynthesis protein QueG</fullName>
    </alternativeName>
</protein>
<keyword evidence="3 9" id="KW-0819">tRNA processing</keyword>
<dbReference type="EMBL" id="CAQJ01000031">
    <property type="protein sequence ID" value="CCQ90352.1"/>
    <property type="molecule type" value="Genomic_DNA"/>
</dbReference>
<keyword evidence="4 9" id="KW-0479">Metal-binding</keyword>
<keyword evidence="12" id="KW-1185">Reference proteome</keyword>
<dbReference type="STRING" id="1266370.NITGR_280068"/>
<evidence type="ECO:0000256" key="3">
    <source>
        <dbReference type="ARBA" id="ARBA00022694"/>
    </source>
</evidence>
<proteinExistence type="inferred from homology"/>
<feature type="binding site" evidence="9">
    <location>
        <position position="247"/>
    </location>
    <ligand>
        <name>[4Fe-4S] cluster</name>
        <dbReference type="ChEBI" id="CHEBI:49883"/>
        <label>2</label>
    </ligand>
</feature>
<dbReference type="Pfam" id="PF13646">
    <property type="entry name" value="HEAT_2"/>
    <property type="match status" value="1"/>
</dbReference>
<comment type="subunit">
    <text evidence="9">Monomer.</text>
</comment>
<dbReference type="UniPathway" id="UPA00392"/>
<organism evidence="11 12">
    <name type="scientific">Nitrospina gracilis (strain 3/211)</name>
    <dbReference type="NCBI Taxonomy" id="1266370"/>
    <lineage>
        <taxon>Bacteria</taxon>
        <taxon>Pseudomonadati</taxon>
        <taxon>Nitrospinota/Tectimicrobiota group</taxon>
        <taxon>Nitrospinota</taxon>
        <taxon>Nitrospinia</taxon>
        <taxon>Nitrospinales</taxon>
        <taxon>Nitrospinaceae</taxon>
        <taxon>Nitrospina</taxon>
    </lineage>
</organism>
<feature type="active site" description="Proton donor" evidence="9">
    <location>
        <position position="137"/>
    </location>
</feature>
<dbReference type="RefSeq" id="WP_005007732.1">
    <property type="nucleotide sequence ID" value="NZ_HG422173.1"/>
</dbReference>
<comment type="cofactor">
    <cofactor evidence="9">
        <name>cob(II)alamin</name>
        <dbReference type="ChEBI" id="CHEBI:16304"/>
    </cofactor>
</comment>
<dbReference type="Proteomes" id="UP000011704">
    <property type="component" value="Unassembled WGS sequence"/>
</dbReference>
<feature type="binding site" evidence="9">
    <location>
        <position position="251"/>
    </location>
    <ligand>
        <name>[4Fe-4S] cluster</name>
        <dbReference type="ChEBI" id="CHEBI:49883"/>
        <label>1</label>
    </ligand>
</feature>
<feature type="binding site" evidence="9">
    <location>
        <position position="201"/>
    </location>
    <ligand>
        <name>[4Fe-4S] cluster</name>
        <dbReference type="ChEBI" id="CHEBI:49883"/>
        <label>2</label>
    </ligand>
</feature>
<dbReference type="GO" id="GO:0031419">
    <property type="term" value="F:cobalamin binding"/>
    <property type="evidence" value="ECO:0007669"/>
    <property type="project" value="UniProtKB-KW"/>
</dbReference>
<feature type="binding site" evidence="9">
    <location>
        <position position="137"/>
    </location>
    <ligand>
        <name>cob(II)alamin</name>
        <dbReference type="ChEBI" id="CHEBI:16304"/>
    </ligand>
</feature>
<dbReference type="GO" id="GO:0005737">
    <property type="term" value="C:cytoplasm"/>
    <property type="evidence" value="ECO:0007669"/>
    <property type="project" value="UniProtKB-SubCell"/>
</dbReference>
<comment type="subcellular location">
    <subcellularLocation>
        <location evidence="9">Cytoplasm</location>
    </subcellularLocation>
</comment>
<comment type="catalytic activity">
    <reaction evidence="9">
        <text>epoxyqueuosine(34) in tRNA + AH2 = queuosine(34) in tRNA + A + H2O</text>
        <dbReference type="Rhea" id="RHEA:32159"/>
        <dbReference type="Rhea" id="RHEA-COMP:18571"/>
        <dbReference type="Rhea" id="RHEA-COMP:18582"/>
        <dbReference type="ChEBI" id="CHEBI:13193"/>
        <dbReference type="ChEBI" id="CHEBI:15377"/>
        <dbReference type="ChEBI" id="CHEBI:17499"/>
        <dbReference type="ChEBI" id="CHEBI:194431"/>
        <dbReference type="ChEBI" id="CHEBI:194443"/>
        <dbReference type="EC" id="1.17.99.6"/>
    </reaction>
</comment>
<evidence type="ECO:0000256" key="8">
    <source>
        <dbReference type="ARBA" id="ARBA00023014"/>
    </source>
</evidence>
<feature type="binding site" evidence="9">
    <location>
        <position position="219"/>
    </location>
    <ligand>
        <name>cob(II)alamin</name>
        <dbReference type="ChEBI" id="CHEBI:16304"/>
    </ligand>
</feature>
<feature type="binding site" evidence="9">
    <location>
        <position position="244"/>
    </location>
    <ligand>
        <name>[4Fe-4S] cluster</name>
        <dbReference type="ChEBI" id="CHEBI:49883"/>
        <label>2</label>
    </ligand>
</feature>
<dbReference type="FunFam" id="3.30.70.20:FF:000017">
    <property type="entry name" value="Epoxyqueuosine reductase"/>
    <property type="match status" value="1"/>
</dbReference>
<dbReference type="InterPro" id="IPR004155">
    <property type="entry name" value="PBS_lyase_HEAT"/>
</dbReference>
<keyword evidence="6 9" id="KW-0560">Oxidoreductase</keyword>
<evidence type="ECO:0000313" key="12">
    <source>
        <dbReference type="Proteomes" id="UP000011704"/>
    </source>
</evidence>
<comment type="caution">
    <text evidence="11">The sequence shown here is derived from an EMBL/GenBank/DDBJ whole genome shotgun (WGS) entry which is preliminary data.</text>
</comment>
<dbReference type="HOGENOM" id="CLU_030790_0_0_0"/>
<dbReference type="Pfam" id="PF13484">
    <property type="entry name" value="Fer4_16"/>
    <property type="match status" value="1"/>
</dbReference>
<dbReference type="GO" id="GO:0052693">
    <property type="term" value="F:epoxyqueuosine reductase activity"/>
    <property type="evidence" value="ECO:0007669"/>
    <property type="project" value="UniProtKB-UniRule"/>
</dbReference>
<dbReference type="SUPFAM" id="SSF46548">
    <property type="entry name" value="alpha-helical ferredoxin"/>
    <property type="match status" value="1"/>
</dbReference>
<dbReference type="PANTHER" id="PTHR30002:SF4">
    <property type="entry name" value="EPOXYQUEUOSINE REDUCTASE"/>
    <property type="match status" value="1"/>
</dbReference>
<dbReference type="SUPFAM" id="SSF48371">
    <property type="entry name" value="ARM repeat"/>
    <property type="match status" value="1"/>
</dbReference>
<evidence type="ECO:0000256" key="4">
    <source>
        <dbReference type="ARBA" id="ARBA00022723"/>
    </source>
</evidence>
<dbReference type="GO" id="GO:0008616">
    <property type="term" value="P:tRNA queuosine(34) biosynthetic process"/>
    <property type="evidence" value="ECO:0007669"/>
    <property type="project" value="UniProtKB-UniRule"/>
</dbReference>
<dbReference type="InterPro" id="IPR017900">
    <property type="entry name" value="4Fe4S_Fe_S_CS"/>
</dbReference>
<dbReference type="SMART" id="SM00567">
    <property type="entry name" value="EZ_HEAT"/>
    <property type="match status" value="2"/>
</dbReference>
<dbReference type="InterPro" id="IPR013542">
    <property type="entry name" value="QueG_DUF1730"/>
</dbReference>
<reference evidence="11 12" key="1">
    <citation type="journal article" date="2013" name="Front. Microbiol.">
        <title>The genome of Nitrospina gracilis illuminates the metabolism and evolution of the major marine nitrite oxidizer.</title>
        <authorList>
            <person name="Luecker S."/>
            <person name="Nowka B."/>
            <person name="Rattei T."/>
            <person name="Spieck E."/>
            <person name="and Daims H."/>
        </authorList>
    </citation>
    <scope>NUCLEOTIDE SEQUENCE [LARGE SCALE GENOMIC DNA]</scope>
    <source>
        <strain evidence="11 12">3/211</strain>
    </source>
</reference>
<keyword evidence="9" id="KW-0170">Cobalt</keyword>
<sequence length="383" mass="42723">MHTATLPEKMNALRDRARELGFDALGVAPPDVGDDGKRFLEWLDRGHDGEMAYLKRGEAKRLDPALILPGVKSILCLRTNYHTRAKSLDFLNQPQTGDISNYAWNVDYHDLIKPRLHKLEHFLWELFPDCTSKAYVDTGPVLEKALAEKAGLGWVGKHSNLLTEGLGSYYFLSEILIDVALPLSEPATDHCGTCTNCIDICPTRAIVAPYVLDARRCISYLTIELKGVIPLEFRKAIGNRIYGCDDCQIVCPWNSYAVTTGEPAFQERDGTRLLIDLMRLDENGFRERFRKSPVKRIKRRGLLRNVAVALGNSGDPQAVPVLMEVLSDPEPLIRAHAVWALGELLGEEAWQAVQGALSEEADPAVQTEIERLKPVDNLGRNGL</sequence>
<dbReference type="PROSITE" id="PS00198">
    <property type="entry name" value="4FE4S_FER_1"/>
    <property type="match status" value="1"/>
</dbReference>
<evidence type="ECO:0000256" key="1">
    <source>
        <dbReference type="ARBA" id="ARBA00022485"/>
    </source>
</evidence>
<comment type="caution">
    <text evidence="9">Lacks conserved residue(s) required for the propagation of feature annotation.</text>
</comment>
<feature type="binding site" evidence="9">
    <location>
        <position position="191"/>
    </location>
    <ligand>
        <name>[4Fe-4S] cluster</name>
        <dbReference type="ChEBI" id="CHEBI:49883"/>
        <label>1</label>
    </ligand>
</feature>
<dbReference type="InterPro" id="IPR017896">
    <property type="entry name" value="4Fe4S_Fe-S-bd"/>
</dbReference>